<evidence type="ECO:0000256" key="1">
    <source>
        <dbReference type="SAM" id="MobiDB-lite"/>
    </source>
</evidence>
<keyword evidence="3" id="KW-1185">Reference proteome</keyword>
<evidence type="ECO:0000313" key="2">
    <source>
        <dbReference type="EMBL" id="KDO23074.1"/>
    </source>
</evidence>
<dbReference type="EMBL" id="KK583258">
    <property type="protein sequence ID" value="KDO23074.1"/>
    <property type="molecule type" value="Genomic_DNA"/>
</dbReference>
<reference evidence="2 3" key="1">
    <citation type="journal article" date="2013" name="PLoS Genet.">
        <title>Distinctive expansion of potential virulence genes in the genome of the oomycete fish pathogen Saprolegnia parasitica.</title>
        <authorList>
            <person name="Jiang R.H."/>
            <person name="de Bruijn I."/>
            <person name="Haas B.J."/>
            <person name="Belmonte R."/>
            <person name="Lobach L."/>
            <person name="Christie J."/>
            <person name="van den Ackerveken G."/>
            <person name="Bottin A."/>
            <person name="Bulone V."/>
            <person name="Diaz-Moreno S.M."/>
            <person name="Dumas B."/>
            <person name="Fan L."/>
            <person name="Gaulin E."/>
            <person name="Govers F."/>
            <person name="Grenville-Briggs L.J."/>
            <person name="Horner N.R."/>
            <person name="Levin J.Z."/>
            <person name="Mammella M."/>
            <person name="Meijer H.J."/>
            <person name="Morris P."/>
            <person name="Nusbaum C."/>
            <person name="Oome S."/>
            <person name="Phillips A.J."/>
            <person name="van Rooyen D."/>
            <person name="Rzeszutek E."/>
            <person name="Saraiva M."/>
            <person name="Secombes C.J."/>
            <person name="Seidl M.F."/>
            <person name="Snel B."/>
            <person name="Stassen J.H."/>
            <person name="Sykes S."/>
            <person name="Tripathy S."/>
            <person name="van den Berg H."/>
            <person name="Vega-Arreguin J.C."/>
            <person name="Wawra S."/>
            <person name="Young S.K."/>
            <person name="Zeng Q."/>
            <person name="Dieguez-Uribeondo J."/>
            <person name="Russ C."/>
            <person name="Tyler B.M."/>
            <person name="van West P."/>
        </authorList>
    </citation>
    <scope>NUCLEOTIDE SEQUENCE [LARGE SCALE GENOMIC DNA]</scope>
    <source>
        <strain evidence="2 3">CBS 223.65</strain>
    </source>
</reference>
<dbReference type="AlphaFoldDB" id="A0A067BX21"/>
<dbReference type="GeneID" id="24141972"/>
<evidence type="ECO:0000313" key="3">
    <source>
        <dbReference type="Proteomes" id="UP000030745"/>
    </source>
</evidence>
<dbReference type="VEuPathDB" id="FungiDB:SPRG_21063"/>
<protein>
    <submittedName>
        <fullName evidence="2">Uncharacterized protein</fullName>
    </submittedName>
</protein>
<organism evidence="2 3">
    <name type="scientific">Saprolegnia parasitica (strain CBS 223.65)</name>
    <dbReference type="NCBI Taxonomy" id="695850"/>
    <lineage>
        <taxon>Eukaryota</taxon>
        <taxon>Sar</taxon>
        <taxon>Stramenopiles</taxon>
        <taxon>Oomycota</taxon>
        <taxon>Saprolegniomycetes</taxon>
        <taxon>Saprolegniales</taxon>
        <taxon>Saprolegniaceae</taxon>
        <taxon>Saprolegnia</taxon>
    </lineage>
</organism>
<feature type="compositionally biased region" description="Basic residues" evidence="1">
    <location>
        <begin position="58"/>
        <end position="68"/>
    </location>
</feature>
<gene>
    <name evidence="2" type="ORF">SPRG_21063</name>
</gene>
<dbReference type="RefSeq" id="XP_012206240.1">
    <property type="nucleotide sequence ID" value="XM_012350850.1"/>
</dbReference>
<sequence>MQEPPSTQSTPCPSSNDEATALGSAKEEAAITELQARFACERPRSAPNKSATLEKKNVLRHKGRQPKR</sequence>
<feature type="region of interest" description="Disordered" evidence="1">
    <location>
        <begin position="38"/>
        <end position="68"/>
    </location>
</feature>
<accession>A0A067BX21</accession>
<feature type="compositionally biased region" description="Low complexity" evidence="1">
    <location>
        <begin position="1"/>
        <end position="15"/>
    </location>
</feature>
<dbReference type="KEGG" id="spar:SPRG_21063"/>
<name>A0A067BX21_SAPPC</name>
<dbReference type="Proteomes" id="UP000030745">
    <property type="component" value="Unassembled WGS sequence"/>
</dbReference>
<feature type="region of interest" description="Disordered" evidence="1">
    <location>
        <begin position="1"/>
        <end position="26"/>
    </location>
</feature>
<proteinExistence type="predicted"/>